<organism evidence="1 2">
    <name type="scientific">Dentiscutata erythropus</name>
    <dbReference type="NCBI Taxonomy" id="1348616"/>
    <lineage>
        <taxon>Eukaryota</taxon>
        <taxon>Fungi</taxon>
        <taxon>Fungi incertae sedis</taxon>
        <taxon>Mucoromycota</taxon>
        <taxon>Glomeromycotina</taxon>
        <taxon>Glomeromycetes</taxon>
        <taxon>Diversisporales</taxon>
        <taxon>Gigasporaceae</taxon>
        <taxon>Dentiscutata</taxon>
    </lineage>
</organism>
<name>A0A9N9JY38_9GLOM</name>
<evidence type="ECO:0000313" key="1">
    <source>
        <dbReference type="EMBL" id="CAG8797407.1"/>
    </source>
</evidence>
<dbReference type="AlphaFoldDB" id="A0A9N9JY38"/>
<feature type="non-terminal residue" evidence="1">
    <location>
        <position position="1"/>
    </location>
</feature>
<dbReference type="OrthoDB" id="2482312at2759"/>
<reference evidence="1" key="1">
    <citation type="submission" date="2021-06" db="EMBL/GenBank/DDBJ databases">
        <authorList>
            <person name="Kallberg Y."/>
            <person name="Tangrot J."/>
            <person name="Rosling A."/>
        </authorList>
    </citation>
    <scope>NUCLEOTIDE SEQUENCE</scope>
    <source>
        <strain evidence="1">MA453B</strain>
    </source>
</reference>
<accession>A0A9N9JY38</accession>
<comment type="caution">
    <text evidence="1">The sequence shown here is derived from an EMBL/GenBank/DDBJ whole genome shotgun (WGS) entry which is preliminary data.</text>
</comment>
<sequence>VGKGKPTDSCKTLEIKYKVEKKDESFKAYFSVLKCNKSPVKQKNSAIKEIYKNN</sequence>
<dbReference type="Proteomes" id="UP000789405">
    <property type="component" value="Unassembled WGS sequence"/>
</dbReference>
<proteinExistence type="predicted"/>
<keyword evidence="2" id="KW-1185">Reference proteome</keyword>
<protein>
    <submittedName>
        <fullName evidence="1">2501_t:CDS:1</fullName>
    </submittedName>
</protein>
<dbReference type="EMBL" id="CAJVPY010032119">
    <property type="protein sequence ID" value="CAG8797407.1"/>
    <property type="molecule type" value="Genomic_DNA"/>
</dbReference>
<evidence type="ECO:0000313" key="2">
    <source>
        <dbReference type="Proteomes" id="UP000789405"/>
    </source>
</evidence>
<gene>
    <name evidence="1" type="ORF">DERYTH_LOCUS22671</name>
</gene>